<feature type="transmembrane region" description="Helical" evidence="4">
    <location>
        <begin position="169"/>
        <end position="193"/>
    </location>
</feature>
<sequence length="405" mass="42321">MSKPQTTAPVDKKIIWPLQSLNFFMADLQAGVGPFLGIFLLAHGWKSGLIGSVMTIGGVAGMIMTIPAGALIDATKRKRFYVVISAIFTTLASCIVLFTQEFWLVSISQVATAIAGSVIAPAMIAITLGIVKQKGFNRQNGHNQAFNHAGNVVGSALSGYLGYKFGMPAIFLLAALFGILSIIAVLMIPAKAIDDQAARGMKEGGADEQASGFKVLFKCKPLLILAAALALFHLGNGAMLPLYGLAAAANDQENASMFVAMTIIIAQLVMIGTSLIAMRMAEKSGFWLVLLISFISLPIRGFIAAYLHSHIGIYPVQVLDGIGAGLQSVAVPGLVAHILNGTGRVNIGQGAVMTVQGLGASLSPAIGGWIAEGMGYNSAFLILGSFAAGSILLWLIFARTLKAVS</sequence>
<dbReference type="Proteomes" id="UP000295684">
    <property type="component" value="Unassembled WGS sequence"/>
</dbReference>
<dbReference type="AlphaFoldDB" id="A0A4R2HM16"/>
<feature type="transmembrane region" description="Helical" evidence="4">
    <location>
        <begin position="21"/>
        <end position="42"/>
    </location>
</feature>
<dbReference type="InterPro" id="IPR011701">
    <property type="entry name" value="MFS"/>
</dbReference>
<dbReference type="PANTHER" id="PTHR23539:SF1">
    <property type="entry name" value="MAJOR FACILITATOR SUPERFAMILY (MFS) PROFILE DOMAIN-CONTAINING PROTEIN"/>
    <property type="match status" value="1"/>
</dbReference>
<name>A0A4R2HM16_9SPHI</name>
<evidence type="ECO:0000256" key="3">
    <source>
        <dbReference type="ARBA" id="ARBA00023136"/>
    </source>
</evidence>
<feature type="transmembrane region" description="Helical" evidence="4">
    <location>
        <begin position="143"/>
        <end position="163"/>
    </location>
</feature>
<dbReference type="Proteomes" id="UP000622648">
    <property type="component" value="Unassembled WGS sequence"/>
</dbReference>
<feature type="transmembrane region" description="Helical" evidence="4">
    <location>
        <begin position="255"/>
        <end position="278"/>
    </location>
</feature>
<protein>
    <submittedName>
        <fullName evidence="6">MFS transporter</fullName>
    </submittedName>
    <submittedName>
        <fullName evidence="7">Putative MFS family arabinose efflux permease</fullName>
    </submittedName>
</protein>
<feature type="domain" description="Major facilitator superfamily (MFS) profile" evidence="5">
    <location>
        <begin position="1"/>
        <end position="402"/>
    </location>
</feature>
<proteinExistence type="predicted"/>
<evidence type="ECO:0000256" key="4">
    <source>
        <dbReference type="SAM" id="Phobius"/>
    </source>
</evidence>
<evidence type="ECO:0000313" key="9">
    <source>
        <dbReference type="Proteomes" id="UP000622648"/>
    </source>
</evidence>
<evidence type="ECO:0000313" key="6">
    <source>
        <dbReference type="EMBL" id="GGE41669.1"/>
    </source>
</evidence>
<feature type="transmembrane region" description="Helical" evidence="4">
    <location>
        <begin position="80"/>
        <end position="98"/>
    </location>
</feature>
<dbReference type="PROSITE" id="PS50850">
    <property type="entry name" value="MFS"/>
    <property type="match status" value="1"/>
</dbReference>
<dbReference type="Pfam" id="PF07690">
    <property type="entry name" value="MFS_1"/>
    <property type="match status" value="1"/>
</dbReference>
<dbReference type="GO" id="GO:0022857">
    <property type="term" value="F:transmembrane transporter activity"/>
    <property type="evidence" value="ECO:0007669"/>
    <property type="project" value="InterPro"/>
</dbReference>
<dbReference type="Gene3D" id="1.20.1250.20">
    <property type="entry name" value="MFS general substrate transporter like domains"/>
    <property type="match status" value="2"/>
</dbReference>
<reference evidence="7 8" key="3">
    <citation type="submission" date="2019-03" db="EMBL/GenBank/DDBJ databases">
        <title>Genomic Encyclopedia of Type Strains, Phase IV (KMG-IV): sequencing the most valuable type-strain genomes for metagenomic binning, comparative biology and taxonomic classification.</title>
        <authorList>
            <person name="Goeker M."/>
        </authorList>
    </citation>
    <scope>NUCLEOTIDE SEQUENCE [LARGE SCALE GENOMIC DNA]</scope>
    <source>
        <strain evidence="7 8">DSM 103236</strain>
    </source>
</reference>
<dbReference type="SUPFAM" id="SSF103473">
    <property type="entry name" value="MFS general substrate transporter"/>
    <property type="match status" value="1"/>
</dbReference>
<accession>A0A4R2HM16</accession>
<feature type="transmembrane region" description="Helical" evidence="4">
    <location>
        <begin position="110"/>
        <end position="131"/>
    </location>
</feature>
<dbReference type="OrthoDB" id="9812574at2"/>
<feature type="transmembrane region" description="Helical" evidence="4">
    <location>
        <begin position="376"/>
        <end position="397"/>
    </location>
</feature>
<feature type="transmembrane region" description="Helical" evidence="4">
    <location>
        <begin position="48"/>
        <end position="68"/>
    </location>
</feature>
<dbReference type="PANTHER" id="PTHR23539">
    <property type="entry name" value="MFS TRANSPORTER"/>
    <property type="match status" value="1"/>
</dbReference>
<keyword evidence="3 4" id="KW-0472">Membrane</keyword>
<evidence type="ECO:0000256" key="1">
    <source>
        <dbReference type="ARBA" id="ARBA00022692"/>
    </source>
</evidence>
<evidence type="ECO:0000259" key="5">
    <source>
        <dbReference type="PROSITE" id="PS50850"/>
    </source>
</evidence>
<reference evidence="6" key="4">
    <citation type="submission" date="2024-05" db="EMBL/GenBank/DDBJ databases">
        <authorList>
            <person name="Sun Q."/>
            <person name="Zhou Y."/>
        </authorList>
    </citation>
    <scope>NUCLEOTIDE SEQUENCE</scope>
    <source>
        <strain evidence="6">CGMCC 1.15644</strain>
    </source>
</reference>
<feature type="transmembrane region" description="Helical" evidence="4">
    <location>
        <begin position="285"/>
        <end position="307"/>
    </location>
</feature>
<keyword evidence="1 4" id="KW-0812">Transmembrane</keyword>
<dbReference type="EMBL" id="BMJO01000001">
    <property type="protein sequence ID" value="GGE41669.1"/>
    <property type="molecule type" value="Genomic_DNA"/>
</dbReference>
<feature type="transmembrane region" description="Helical" evidence="4">
    <location>
        <begin position="222"/>
        <end position="243"/>
    </location>
</feature>
<reference evidence="6" key="1">
    <citation type="journal article" date="2014" name="Int. J. Syst. Evol. Microbiol.">
        <title>Complete genome of a new Firmicutes species belonging to the dominant human colonic microbiota ('Ruminococcus bicirculans') reveals two chromosomes and a selective capacity to utilize plant glucans.</title>
        <authorList>
            <consortium name="NISC Comparative Sequencing Program"/>
            <person name="Wegmann U."/>
            <person name="Louis P."/>
            <person name="Goesmann A."/>
            <person name="Henrissat B."/>
            <person name="Duncan S.H."/>
            <person name="Flint H.J."/>
        </authorList>
    </citation>
    <scope>NUCLEOTIDE SEQUENCE</scope>
    <source>
        <strain evidence="6">CGMCC 1.15644</strain>
    </source>
</reference>
<gene>
    <name evidence="7" type="ORF">EV200_101628</name>
    <name evidence="6" type="ORF">GCM10011413_04370</name>
</gene>
<keyword evidence="2 4" id="KW-1133">Transmembrane helix</keyword>
<organism evidence="7 8">
    <name type="scientific">Pedobacter psychrotolerans</name>
    <dbReference type="NCBI Taxonomy" id="1843235"/>
    <lineage>
        <taxon>Bacteria</taxon>
        <taxon>Pseudomonadati</taxon>
        <taxon>Bacteroidota</taxon>
        <taxon>Sphingobacteriia</taxon>
        <taxon>Sphingobacteriales</taxon>
        <taxon>Sphingobacteriaceae</taxon>
        <taxon>Pedobacter</taxon>
    </lineage>
</organism>
<dbReference type="InterPro" id="IPR020846">
    <property type="entry name" value="MFS_dom"/>
</dbReference>
<reference evidence="9" key="2">
    <citation type="journal article" date="2019" name="Int. J. Syst. Evol. Microbiol.">
        <title>The Global Catalogue of Microorganisms (GCM) 10K type strain sequencing project: providing services to taxonomists for standard genome sequencing and annotation.</title>
        <authorList>
            <consortium name="The Broad Institute Genomics Platform"/>
            <consortium name="The Broad Institute Genome Sequencing Center for Infectious Disease"/>
            <person name="Wu L."/>
            <person name="Ma J."/>
        </authorList>
    </citation>
    <scope>NUCLEOTIDE SEQUENCE [LARGE SCALE GENOMIC DNA]</scope>
    <source>
        <strain evidence="9">CGMCC 1.15644</strain>
    </source>
</reference>
<feature type="transmembrane region" description="Helical" evidence="4">
    <location>
        <begin position="313"/>
        <end position="339"/>
    </location>
</feature>
<comment type="caution">
    <text evidence="7">The sequence shown here is derived from an EMBL/GenBank/DDBJ whole genome shotgun (WGS) entry which is preliminary data.</text>
</comment>
<evidence type="ECO:0000313" key="8">
    <source>
        <dbReference type="Proteomes" id="UP000295684"/>
    </source>
</evidence>
<dbReference type="RefSeq" id="WP_132529318.1">
    <property type="nucleotide sequence ID" value="NZ_BMJO01000001.1"/>
</dbReference>
<evidence type="ECO:0000256" key="2">
    <source>
        <dbReference type="ARBA" id="ARBA00022989"/>
    </source>
</evidence>
<keyword evidence="9" id="KW-1185">Reference proteome</keyword>
<dbReference type="InterPro" id="IPR036259">
    <property type="entry name" value="MFS_trans_sf"/>
</dbReference>
<feature type="transmembrane region" description="Helical" evidence="4">
    <location>
        <begin position="351"/>
        <end position="370"/>
    </location>
</feature>
<dbReference type="EMBL" id="SLWO01000001">
    <property type="protein sequence ID" value="TCO31180.1"/>
    <property type="molecule type" value="Genomic_DNA"/>
</dbReference>
<evidence type="ECO:0000313" key="7">
    <source>
        <dbReference type="EMBL" id="TCO31180.1"/>
    </source>
</evidence>